<keyword evidence="8" id="KW-1185">Reference proteome</keyword>
<gene>
    <name evidence="7" type="ORF">PanWU01x14_293290</name>
</gene>
<evidence type="ECO:0000256" key="5">
    <source>
        <dbReference type="ARBA" id="ARBA00023034"/>
    </source>
</evidence>
<evidence type="ECO:0000256" key="3">
    <source>
        <dbReference type="ARBA" id="ARBA00022676"/>
    </source>
</evidence>
<keyword evidence="4" id="KW-0735">Signal-anchor</keyword>
<keyword evidence="3" id="KW-0808">Transferase</keyword>
<protein>
    <submittedName>
        <fullName evidence="7">Exostosin-like</fullName>
    </submittedName>
</protein>
<name>A0A2P5AWN0_PARAD</name>
<dbReference type="PANTHER" id="PTHR11062:SF43">
    <property type="entry name" value="EXOSTOSIN FAMILY PROTEIN"/>
    <property type="match status" value="1"/>
</dbReference>
<dbReference type="Pfam" id="PF03016">
    <property type="entry name" value="Exostosin_GT47"/>
    <property type="match status" value="1"/>
</dbReference>
<keyword evidence="4" id="KW-0812">Transmembrane</keyword>
<evidence type="ECO:0000256" key="2">
    <source>
        <dbReference type="ARBA" id="ARBA00010271"/>
    </source>
</evidence>
<comment type="caution">
    <text evidence="7">The sequence shown here is derived from an EMBL/GenBank/DDBJ whole genome shotgun (WGS) entry which is preliminary data.</text>
</comment>
<accession>A0A2P5AWN0</accession>
<evidence type="ECO:0000256" key="4">
    <source>
        <dbReference type="ARBA" id="ARBA00022968"/>
    </source>
</evidence>
<reference evidence="8" key="1">
    <citation type="submission" date="2016-06" db="EMBL/GenBank/DDBJ databases">
        <title>Parallel loss of symbiosis genes in relatives of nitrogen-fixing non-legume Parasponia.</title>
        <authorList>
            <person name="Van Velzen R."/>
            <person name="Holmer R."/>
            <person name="Bu F."/>
            <person name="Rutten L."/>
            <person name="Van Zeijl A."/>
            <person name="Liu W."/>
            <person name="Santuari L."/>
            <person name="Cao Q."/>
            <person name="Sharma T."/>
            <person name="Shen D."/>
            <person name="Roswanjaya Y."/>
            <person name="Wardhani T."/>
            <person name="Kalhor M.S."/>
            <person name="Jansen J."/>
            <person name="Van den Hoogen J."/>
            <person name="Gungor B."/>
            <person name="Hartog M."/>
            <person name="Hontelez J."/>
            <person name="Verver J."/>
            <person name="Yang W.-C."/>
            <person name="Schijlen E."/>
            <person name="Repin R."/>
            <person name="Schilthuizen M."/>
            <person name="Schranz E."/>
            <person name="Heidstra R."/>
            <person name="Miyata K."/>
            <person name="Fedorova E."/>
            <person name="Kohlen W."/>
            <person name="Bisseling T."/>
            <person name="Smit S."/>
            <person name="Geurts R."/>
        </authorList>
    </citation>
    <scope>NUCLEOTIDE SEQUENCE [LARGE SCALE GENOMIC DNA]</scope>
    <source>
        <strain evidence="8">cv. WU1-14</strain>
    </source>
</reference>
<dbReference type="STRING" id="3476.A0A2P5AWN0"/>
<keyword evidence="5" id="KW-0333">Golgi apparatus</keyword>
<proteinExistence type="inferred from homology"/>
<dbReference type="EMBL" id="JXTB01000428">
    <property type="protein sequence ID" value="PON40939.1"/>
    <property type="molecule type" value="Genomic_DNA"/>
</dbReference>
<evidence type="ECO:0000313" key="7">
    <source>
        <dbReference type="EMBL" id="PON40939.1"/>
    </source>
</evidence>
<comment type="subcellular location">
    <subcellularLocation>
        <location evidence="1">Golgi apparatus membrane</location>
        <topology evidence="1">Single-pass type II membrane protein</topology>
    </subcellularLocation>
</comment>
<dbReference type="Proteomes" id="UP000237105">
    <property type="component" value="Unassembled WGS sequence"/>
</dbReference>
<dbReference type="InterPro" id="IPR040911">
    <property type="entry name" value="Exostosin_GT47"/>
</dbReference>
<keyword evidence="3" id="KW-0328">Glycosyltransferase</keyword>
<evidence type="ECO:0000313" key="8">
    <source>
        <dbReference type="Proteomes" id="UP000237105"/>
    </source>
</evidence>
<dbReference type="AlphaFoldDB" id="A0A2P5AWN0"/>
<dbReference type="OrthoDB" id="1924787at2759"/>
<organism evidence="7 8">
    <name type="scientific">Parasponia andersonii</name>
    <name type="common">Sponia andersonii</name>
    <dbReference type="NCBI Taxonomy" id="3476"/>
    <lineage>
        <taxon>Eukaryota</taxon>
        <taxon>Viridiplantae</taxon>
        <taxon>Streptophyta</taxon>
        <taxon>Embryophyta</taxon>
        <taxon>Tracheophyta</taxon>
        <taxon>Spermatophyta</taxon>
        <taxon>Magnoliopsida</taxon>
        <taxon>eudicotyledons</taxon>
        <taxon>Gunneridae</taxon>
        <taxon>Pentapetalae</taxon>
        <taxon>rosids</taxon>
        <taxon>fabids</taxon>
        <taxon>Rosales</taxon>
        <taxon>Cannabaceae</taxon>
        <taxon>Parasponia</taxon>
    </lineage>
</organism>
<comment type="similarity">
    <text evidence="2">Belongs to the glycosyltransferase 47 family.</text>
</comment>
<dbReference type="InterPro" id="IPR004263">
    <property type="entry name" value="Exostosin"/>
</dbReference>
<dbReference type="GO" id="GO:0000139">
    <property type="term" value="C:Golgi membrane"/>
    <property type="evidence" value="ECO:0007669"/>
    <property type="project" value="UniProtKB-SubCell"/>
</dbReference>
<sequence>MAQMGTSYENMIIVVGNYVERLISKYTYWNRTFGADHFFVTCHDVGVRATEGLPLLVKNSIRVVCSPSYNVSFIPHKDVAMPQVLRPFAFPRGGNDVENRTSLGFWAGHRNSKIRVILARVWENDTELYVLNNRIDRSIGHLLYQKRFYISKYCICLAGSQVNSARISDSIHSGCIPVLFCSTIYKFGTSLPSLMKISESDVHWLKQILKDITDEEFRALHRNLVKVQKHFQWNSPPIKYDAFHMVMYCGTRSQIIHHVDD</sequence>
<feature type="domain" description="Exostosin GT47" evidence="6">
    <location>
        <begin position="15"/>
        <end position="180"/>
    </location>
</feature>
<dbReference type="PANTHER" id="PTHR11062">
    <property type="entry name" value="EXOSTOSIN HEPARAN SULFATE GLYCOSYLTRANSFERASE -RELATED"/>
    <property type="match status" value="1"/>
</dbReference>
<evidence type="ECO:0000259" key="6">
    <source>
        <dbReference type="Pfam" id="PF03016"/>
    </source>
</evidence>
<dbReference type="GO" id="GO:0016757">
    <property type="term" value="F:glycosyltransferase activity"/>
    <property type="evidence" value="ECO:0007669"/>
    <property type="project" value="UniProtKB-KW"/>
</dbReference>
<evidence type="ECO:0000256" key="1">
    <source>
        <dbReference type="ARBA" id="ARBA00004323"/>
    </source>
</evidence>